<accession>A0A7G5IHN6</accession>
<keyword evidence="17" id="KW-1185">Reference proteome</keyword>
<evidence type="ECO:0000256" key="3">
    <source>
        <dbReference type="ARBA" id="ARBA00022452"/>
    </source>
</evidence>
<keyword evidence="10 11" id="KW-0998">Cell outer membrane</keyword>
<dbReference type="Pfam" id="PF00593">
    <property type="entry name" value="TonB_dep_Rec_b-barrel"/>
    <property type="match status" value="1"/>
</dbReference>
<evidence type="ECO:0000256" key="7">
    <source>
        <dbReference type="ARBA" id="ARBA00023065"/>
    </source>
</evidence>
<keyword evidence="16" id="KW-0675">Receptor</keyword>
<keyword evidence="4" id="KW-0410">Iron transport</keyword>
<keyword evidence="7" id="KW-0406">Ion transport</keyword>
<keyword evidence="3 11" id="KW-1134">Transmembrane beta strand</keyword>
<evidence type="ECO:0000256" key="12">
    <source>
        <dbReference type="RuleBase" id="RU003357"/>
    </source>
</evidence>
<keyword evidence="9 11" id="KW-0472">Membrane</keyword>
<keyword evidence="2 11" id="KW-0813">Transport</keyword>
<sequence>MMRTGARGMRVAGCSLLAMIMAGSAGAQNQAAGADGGDIGDIIVTARKRSENLQDVPLAIRAITADTIEREGVVRIDDIARRTAGLTFDIGGFPNDTRPALRGMQAERGRPSVAVLIDGQDLSGENLSIAGGSASLNAALFDLERIEVVKGPQSTLYGRSAFAGAINYITAPPSFTLGAKINGEVAEYGTRAVSASVTGPLIPELLAIRVNGAYRENNGFYRHPVNGSRLDAAESQGAAVSLLLTPAPDVRISARYQYSLDKMSDMATAFIGANTRLVAPGALYSPFPGPPATIPCPSVVSGLTPAQQTQCTRGTLVGPIGAGVSNVQMSLNPLTGQAPYGMRLKQHIGDVKIGWDFGDGSLDYRFGYLKNRSDIETDGDFSDFPAAPGPVLALQVLQQLRYDNRHIDNELRYSQKLGRIDLVVGAQYFVEDSSLSNGSQFWLRNPASPLAGPPFNLATAPNNLGLFPVVNSRETKYLGLFGSLAWQISDQLKLSLEGRFGRDKITYLASGWRRQDTSLSRLRPLCLPQFANGATFSPTNPAGTPPPGVVAACPINNQLISEKFTPRVTLEYKATPDALLYASFAQGSKPGGFNTNEIVSFTGQGYRPERVNAWEAGAKTQWLDRRLTLNADVYYNDYKDQQIGVQNTNITPSGQVVTTAGIVNAGRVRVYGFELDADLRATEQLSLFASYAYTDSKFKSYVQGPPPGSNAAAFAACGVPAGQTSSDQNRAEAGNICADFSGNVVGKSPKHSLNLGATWRQGFGSGRDNWFLQADASHRSKRFTDESNLAFLPGYWRMNLRAGIEVAGFSVTAYLDNVFDDRRIESAQRNVDFGRPEGFAPGRAFIAYLPRPRTFGVRAGFKF</sequence>
<dbReference type="CDD" id="cd01347">
    <property type="entry name" value="ligand_gated_channel"/>
    <property type="match status" value="1"/>
</dbReference>
<feature type="domain" description="TonB-dependent receptor plug" evidence="15">
    <location>
        <begin position="53"/>
        <end position="165"/>
    </location>
</feature>
<evidence type="ECO:0000256" key="1">
    <source>
        <dbReference type="ARBA" id="ARBA00004571"/>
    </source>
</evidence>
<dbReference type="PANTHER" id="PTHR32552:SF81">
    <property type="entry name" value="TONB-DEPENDENT OUTER MEMBRANE RECEPTOR"/>
    <property type="match status" value="1"/>
</dbReference>
<protein>
    <submittedName>
        <fullName evidence="16">TonB-dependent receptor</fullName>
    </submittedName>
</protein>
<proteinExistence type="inferred from homology"/>
<evidence type="ECO:0000313" key="17">
    <source>
        <dbReference type="Proteomes" id="UP000515292"/>
    </source>
</evidence>
<evidence type="ECO:0000256" key="9">
    <source>
        <dbReference type="ARBA" id="ARBA00023136"/>
    </source>
</evidence>
<dbReference type="InterPro" id="IPR000531">
    <property type="entry name" value="Beta-barrel_TonB"/>
</dbReference>
<evidence type="ECO:0000256" key="13">
    <source>
        <dbReference type="SAM" id="SignalP"/>
    </source>
</evidence>
<evidence type="ECO:0000256" key="2">
    <source>
        <dbReference type="ARBA" id="ARBA00022448"/>
    </source>
</evidence>
<comment type="subcellular location">
    <subcellularLocation>
        <location evidence="1 11">Cell outer membrane</location>
        <topology evidence="1 11">Multi-pass membrane protein</topology>
    </subcellularLocation>
</comment>
<dbReference type="Gene3D" id="2.170.130.10">
    <property type="entry name" value="TonB-dependent receptor, plug domain"/>
    <property type="match status" value="1"/>
</dbReference>
<evidence type="ECO:0000256" key="4">
    <source>
        <dbReference type="ARBA" id="ARBA00022496"/>
    </source>
</evidence>
<comment type="similarity">
    <text evidence="11 12">Belongs to the TonB-dependent receptor family.</text>
</comment>
<gene>
    <name evidence="16" type="ORF">H3309_16545</name>
</gene>
<dbReference type="KEGG" id="sand:H3309_16545"/>
<feature type="domain" description="TonB-dependent receptor-like beta-barrel" evidence="14">
    <location>
        <begin position="350"/>
        <end position="818"/>
    </location>
</feature>
<evidence type="ECO:0000256" key="8">
    <source>
        <dbReference type="ARBA" id="ARBA00023077"/>
    </source>
</evidence>
<keyword evidence="6" id="KW-0408">Iron</keyword>
<dbReference type="Proteomes" id="UP000515292">
    <property type="component" value="Chromosome"/>
</dbReference>
<dbReference type="InterPro" id="IPR012910">
    <property type="entry name" value="Plug_dom"/>
</dbReference>
<dbReference type="InterPro" id="IPR036942">
    <property type="entry name" value="Beta-barrel_TonB_sf"/>
</dbReference>
<organism evidence="16 17">
    <name type="scientific">Sandaracinobacteroides saxicola</name>
    <dbReference type="NCBI Taxonomy" id="2759707"/>
    <lineage>
        <taxon>Bacteria</taxon>
        <taxon>Pseudomonadati</taxon>
        <taxon>Pseudomonadota</taxon>
        <taxon>Alphaproteobacteria</taxon>
        <taxon>Sphingomonadales</taxon>
        <taxon>Sphingosinicellaceae</taxon>
        <taxon>Sandaracinobacteroides</taxon>
    </lineage>
</organism>
<evidence type="ECO:0000259" key="15">
    <source>
        <dbReference type="Pfam" id="PF07715"/>
    </source>
</evidence>
<keyword evidence="5 11" id="KW-0812">Transmembrane</keyword>
<dbReference type="Gene3D" id="2.40.170.20">
    <property type="entry name" value="TonB-dependent receptor, beta-barrel domain"/>
    <property type="match status" value="1"/>
</dbReference>
<evidence type="ECO:0000256" key="5">
    <source>
        <dbReference type="ARBA" id="ARBA00022692"/>
    </source>
</evidence>
<feature type="signal peptide" evidence="13">
    <location>
        <begin position="1"/>
        <end position="27"/>
    </location>
</feature>
<dbReference type="Pfam" id="PF07715">
    <property type="entry name" value="Plug"/>
    <property type="match status" value="1"/>
</dbReference>
<reference evidence="16 17" key="1">
    <citation type="submission" date="2020-07" db="EMBL/GenBank/DDBJ databases">
        <title>Complete genome sequence for Sandaracinobacter sp. M6.</title>
        <authorList>
            <person name="Tang Y."/>
            <person name="Liu Q."/>
            <person name="Guo Z."/>
            <person name="Lei P."/>
            <person name="Huang B."/>
        </authorList>
    </citation>
    <scope>NUCLEOTIDE SEQUENCE [LARGE SCALE GENOMIC DNA]</scope>
    <source>
        <strain evidence="16 17">M6</strain>
    </source>
</reference>
<dbReference type="AlphaFoldDB" id="A0A7G5IHN6"/>
<evidence type="ECO:0000256" key="11">
    <source>
        <dbReference type="PROSITE-ProRule" id="PRU01360"/>
    </source>
</evidence>
<keyword evidence="13" id="KW-0732">Signal</keyword>
<dbReference type="PROSITE" id="PS52016">
    <property type="entry name" value="TONB_DEPENDENT_REC_3"/>
    <property type="match status" value="1"/>
</dbReference>
<dbReference type="InterPro" id="IPR039426">
    <property type="entry name" value="TonB-dep_rcpt-like"/>
</dbReference>
<dbReference type="InterPro" id="IPR037066">
    <property type="entry name" value="Plug_dom_sf"/>
</dbReference>
<dbReference type="GO" id="GO:0009279">
    <property type="term" value="C:cell outer membrane"/>
    <property type="evidence" value="ECO:0007669"/>
    <property type="project" value="UniProtKB-SubCell"/>
</dbReference>
<name>A0A7G5IHN6_9SPHN</name>
<evidence type="ECO:0000313" key="16">
    <source>
        <dbReference type="EMBL" id="QMW22878.1"/>
    </source>
</evidence>
<evidence type="ECO:0000256" key="10">
    <source>
        <dbReference type="ARBA" id="ARBA00023237"/>
    </source>
</evidence>
<dbReference type="PANTHER" id="PTHR32552">
    <property type="entry name" value="FERRICHROME IRON RECEPTOR-RELATED"/>
    <property type="match status" value="1"/>
</dbReference>
<dbReference type="EMBL" id="CP059851">
    <property type="protein sequence ID" value="QMW22878.1"/>
    <property type="molecule type" value="Genomic_DNA"/>
</dbReference>
<feature type="chain" id="PRO_5028814937" evidence="13">
    <location>
        <begin position="28"/>
        <end position="863"/>
    </location>
</feature>
<evidence type="ECO:0000259" key="14">
    <source>
        <dbReference type="Pfam" id="PF00593"/>
    </source>
</evidence>
<dbReference type="RefSeq" id="WP_182296186.1">
    <property type="nucleotide sequence ID" value="NZ_CP059851.1"/>
</dbReference>
<dbReference type="GO" id="GO:0006826">
    <property type="term" value="P:iron ion transport"/>
    <property type="evidence" value="ECO:0007669"/>
    <property type="project" value="UniProtKB-KW"/>
</dbReference>
<dbReference type="SUPFAM" id="SSF56935">
    <property type="entry name" value="Porins"/>
    <property type="match status" value="1"/>
</dbReference>
<keyword evidence="8 12" id="KW-0798">TonB box</keyword>
<evidence type="ECO:0000256" key="6">
    <source>
        <dbReference type="ARBA" id="ARBA00023004"/>
    </source>
</evidence>